<proteinExistence type="inferred from homology"/>
<evidence type="ECO:0000256" key="3">
    <source>
        <dbReference type="RuleBase" id="RU000363"/>
    </source>
</evidence>
<evidence type="ECO:0000256" key="1">
    <source>
        <dbReference type="ARBA" id="ARBA00006484"/>
    </source>
</evidence>
<dbReference type="Pfam" id="PF00106">
    <property type="entry name" value="adh_short"/>
    <property type="match status" value="1"/>
</dbReference>
<keyword evidence="5" id="KW-1185">Reference proteome</keyword>
<dbReference type="AlphaFoldDB" id="A0A150WQ02"/>
<dbReference type="EMBL" id="LUKE01000001">
    <property type="protein sequence ID" value="KYG66468.1"/>
    <property type="molecule type" value="Genomic_DNA"/>
</dbReference>
<dbReference type="Gene3D" id="3.40.50.720">
    <property type="entry name" value="NAD(P)-binding Rossmann-like Domain"/>
    <property type="match status" value="1"/>
</dbReference>
<dbReference type="PROSITE" id="PS00061">
    <property type="entry name" value="ADH_SHORT"/>
    <property type="match status" value="1"/>
</dbReference>
<dbReference type="PRINTS" id="PR00080">
    <property type="entry name" value="SDRFAMILY"/>
</dbReference>
<dbReference type="Proteomes" id="UP000075320">
    <property type="component" value="Unassembled WGS sequence"/>
</dbReference>
<dbReference type="PANTHER" id="PTHR43976">
    <property type="entry name" value="SHORT CHAIN DEHYDROGENASE"/>
    <property type="match status" value="1"/>
</dbReference>
<sequence length="275" mass="30249">MKKTVLITGCSSGFGRTTAIYFANKGWNVIATMRNPEKDTFLKDISGIQILRLDVEDRQSITTALEQGVAMFGSIDVLVNNAGFGLFGVFESTPPEKIKEQFSVNVFGLMDVTRAVLPYMRKQGSGTIINITSGAGIFGLPSSSLYCASKFAVEGFSESLSYELASQGIKVKLVEPGGVVSTQFGARVAKEALAVGIESYKSYEEKTAQLFANMRLERRGTEEQVAESIFEAANDSSYRLRYLPTKDILPWVTARRESNEESYISLMQDSFKIGR</sequence>
<dbReference type="SUPFAM" id="SSF51735">
    <property type="entry name" value="NAD(P)-binding Rossmann-fold domains"/>
    <property type="match status" value="1"/>
</dbReference>
<comment type="caution">
    <text evidence="4">The sequence shown here is derived from an EMBL/GenBank/DDBJ whole genome shotgun (WGS) entry which is preliminary data.</text>
</comment>
<name>A0A150WQ02_BDEBC</name>
<comment type="similarity">
    <text evidence="1 3">Belongs to the short-chain dehydrogenases/reductases (SDR) family.</text>
</comment>
<dbReference type="InterPro" id="IPR051911">
    <property type="entry name" value="SDR_oxidoreductase"/>
</dbReference>
<dbReference type="OrthoDB" id="658698at2"/>
<dbReference type="GO" id="GO:0016491">
    <property type="term" value="F:oxidoreductase activity"/>
    <property type="evidence" value="ECO:0007669"/>
    <property type="project" value="UniProtKB-KW"/>
</dbReference>
<dbReference type="InterPro" id="IPR036291">
    <property type="entry name" value="NAD(P)-bd_dom_sf"/>
</dbReference>
<evidence type="ECO:0000313" key="5">
    <source>
        <dbReference type="Proteomes" id="UP000075320"/>
    </source>
</evidence>
<evidence type="ECO:0000313" key="4">
    <source>
        <dbReference type="EMBL" id="KYG66468.1"/>
    </source>
</evidence>
<dbReference type="RefSeq" id="WP_061834032.1">
    <property type="nucleotide sequence ID" value="NZ_LUKE01000001.1"/>
</dbReference>
<protein>
    <submittedName>
        <fullName evidence="4">Short-chain dehydrogenase/reductase</fullName>
    </submittedName>
</protein>
<dbReference type="CDD" id="cd05374">
    <property type="entry name" value="17beta-HSD-like_SDR_c"/>
    <property type="match status" value="1"/>
</dbReference>
<reference evidence="4 5" key="1">
    <citation type="submission" date="2016-03" db="EMBL/GenBank/DDBJ databases">
        <authorList>
            <person name="Ploux O."/>
        </authorList>
    </citation>
    <scope>NUCLEOTIDE SEQUENCE [LARGE SCALE GENOMIC DNA]</scope>
    <source>
        <strain evidence="4 5">R0</strain>
    </source>
</reference>
<gene>
    <name evidence="4" type="ORF">AZI86_05325</name>
</gene>
<dbReference type="InterPro" id="IPR002347">
    <property type="entry name" value="SDR_fam"/>
</dbReference>
<dbReference type="InterPro" id="IPR020904">
    <property type="entry name" value="Sc_DH/Rdtase_CS"/>
</dbReference>
<organism evidence="4 5">
    <name type="scientific">Bdellovibrio bacteriovorus</name>
    <dbReference type="NCBI Taxonomy" id="959"/>
    <lineage>
        <taxon>Bacteria</taxon>
        <taxon>Pseudomonadati</taxon>
        <taxon>Bdellovibrionota</taxon>
        <taxon>Bdellovibrionia</taxon>
        <taxon>Bdellovibrionales</taxon>
        <taxon>Pseudobdellovibrionaceae</taxon>
        <taxon>Bdellovibrio</taxon>
    </lineage>
</organism>
<dbReference type="PANTHER" id="PTHR43976:SF16">
    <property type="entry name" value="SHORT-CHAIN DEHYDROGENASE_REDUCTASE FAMILY PROTEIN"/>
    <property type="match status" value="1"/>
</dbReference>
<dbReference type="PRINTS" id="PR00081">
    <property type="entry name" value="GDHRDH"/>
</dbReference>
<keyword evidence="2" id="KW-0560">Oxidoreductase</keyword>
<evidence type="ECO:0000256" key="2">
    <source>
        <dbReference type="ARBA" id="ARBA00023002"/>
    </source>
</evidence>
<accession>A0A150WQ02</accession>